<accession>A0A9D4PFR5</accession>
<protein>
    <submittedName>
        <fullName evidence="1">Uncharacterized protein</fullName>
    </submittedName>
</protein>
<proteinExistence type="predicted"/>
<evidence type="ECO:0000313" key="2">
    <source>
        <dbReference type="Proteomes" id="UP000821837"/>
    </source>
</evidence>
<gene>
    <name evidence="1" type="ORF">HPB52_005120</name>
</gene>
<dbReference type="AlphaFoldDB" id="A0A9D4PFR5"/>
<dbReference type="VEuPathDB" id="VectorBase:RSAN_045653"/>
<reference evidence="1" key="2">
    <citation type="submission" date="2021-09" db="EMBL/GenBank/DDBJ databases">
        <authorList>
            <person name="Jia N."/>
            <person name="Wang J."/>
            <person name="Shi W."/>
            <person name="Du L."/>
            <person name="Sun Y."/>
            <person name="Zhan W."/>
            <person name="Jiang J."/>
            <person name="Wang Q."/>
            <person name="Zhang B."/>
            <person name="Ji P."/>
            <person name="Sakyi L.B."/>
            <person name="Cui X."/>
            <person name="Yuan T."/>
            <person name="Jiang B."/>
            <person name="Yang W."/>
            <person name="Lam T.T.-Y."/>
            <person name="Chang Q."/>
            <person name="Ding S."/>
            <person name="Wang X."/>
            <person name="Zhu J."/>
            <person name="Ruan X."/>
            <person name="Zhao L."/>
            <person name="Wei J."/>
            <person name="Que T."/>
            <person name="Du C."/>
            <person name="Cheng J."/>
            <person name="Dai P."/>
            <person name="Han X."/>
            <person name="Huang E."/>
            <person name="Gao Y."/>
            <person name="Liu J."/>
            <person name="Shao H."/>
            <person name="Ye R."/>
            <person name="Li L."/>
            <person name="Wei W."/>
            <person name="Wang X."/>
            <person name="Wang C."/>
            <person name="Huo Q."/>
            <person name="Li W."/>
            <person name="Guo W."/>
            <person name="Chen H."/>
            <person name="Chen S."/>
            <person name="Zhou L."/>
            <person name="Zhou L."/>
            <person name="Ni X."/>
            <person name="Tian J."/>
            <person name="Zhou Y."/>
            <person name="Sheng Y."/>
            <person name="Liu T."/>
            <person name="Pan Y."/>
            <person name="Xia L."/>
            <person name="Li J."/>
            <person name="Zhao F."/>
            <person name="Cao W."/>
        </authorList>
    </citation>
    <scope>NUCLEOTIDE SEQUENCE</scope>
    <source>
        <strain evidence="1">Rsan-2018</strain>
        <tissue evidence="1">Larvae</tissue>
    </source>
</reference>
<dbReference type="EMBL" id="JABSTV010001254">
    <property type="protein sequence ID" value="KAH7939046.1"/>
    <property type="molecule type" value="Genomic_DNA"/>
</dbReference>
<evidence type="ECO:0000313" key="1">
    <source>
        <dbReference type="EMBL" id="KAH7939046.1"/>
    </source>
</evidence>
<name>A0A9D4PFR5_RHISA</name>
<comment type="caution">
    <text evidence="1">The sequence shown here is derived from an EMBL/GenBank/DDBJ whole genome shotgun (WGS) entry which is preliminary data.</text>
</comment>
<organism evidence="1 2">
    <name type="scientific">Rhipicephalus sanguineus</name>
    <name type="common">Brown dog tick</name>
    <name type="synonym">Ixodes sanguineus</name>
    <dbReference type="NCBI Taxonomy" id="34632"/>
    <lineage>
        <taxon>Eukaryota</taxon>
        <taxon>Metazoa</taxon>
        <taxon>Ecdysozoa</taxon>
        <taxon>Arthropoda</taxon>
        <taxon>Chelicerata</taxon>
        <taxon>Arachnida</taxon>
        <taxon>Acari</taxon>
        <taxon>Parasitiformes</taxon>
        <taxon>Ixodida</taxon>
        <taxon>Ixodoidea</taxon>
        <taxon>Ixodidae</taxon>
        <taxon>Rhipicephalinae</taxon>
        <taxon>Rhipicephalus</taxon>
        <taxon>Rhipicephalus</taxon>
    </lineage>
</organism>
<dbReference type="Proteomes" id="UP000821837">
    <property type="component" value="Chromosome 8"/>
</dbReference>
<reference evidence="1" key="1">
    <citation type="journal article" date="2020" name="Cell">
        <title>Large-Scale Comparative Analyses of Tick Genomes Elucidate Their Genetic Diversity and Vector Capacities.</title>
        <authorList>
            <consortium name="Tick Genome and Microbiome Consortium (TIGMIC)"/>
            <person name="Jia N."/>
            <person name="Wang J."/>
            <person name="Shi W."/>
            <person name="Du L."/>
            <person name="Sun Y."/>
            <person name="Zhan W."/>
            <person name="Jiang J.F."/>
            <person name="Wang Q."/>
            <person name="Zhang B."/>
            <person name="Ji P."/>
            <person name="Bell-Sakyi L."/>
            <person name="Cui X.M."/>
            <person name="Yuan T.T."/>
            <person name="Jiang B.G."/>
            <person name="Yang W.F."/>
            <person name="Lam T.T."/>
            <person name="Chang Q.C."/>
            <person name="Ding S.J."/>
            <person name="Wang X.J."/>
            <person name="Zhu J.G."/>
            <person name="Ruan X.D."/>
            <person name="Zhao L."/>
            <person name="Wei J.T."/>
            <person name="Ye R.Z."/>
            <person name="Que T.C."/>
            <person name="Du C.H."/>
            <person name="Zhou Y.H."/>
            <person name="Cheng J.X."/>
            <person name="Dai P.F."/>
            <person name="Guo W.B."/>
            <person name="Han X.H."/>
            <person name="Huang E.J."/>
            <person name="Li L.F."/>
            <person name="Wei W."/>
            <person name="Gao Y.C."/>
            <person name="Liu J.Z."/>
            <person name="Shao H.Z."/>
            <person name="Wang X."/>
            <person name="Wang C.C."/>
            <person name="Yang T.C."/>
            <person name="Huo Q.B."/>
            <person name="Li W."/>
            <person name="Chen H.Y."/>
            <person name="Chen S.E."/>
            <person name="Zhou L.G."/>
            <person name="Ni X.B."/>
            <person name="Tian J.H."/>
            <person name="Sheng Y."/>
            <person name="Liu T."/>
            <person name="Pan Y.S."/>
            <person name="Xia L.Y."/>
            <person name="Li J."/>
            <person name="Zhao F."/>
            <person name="Cao W.C."/>
        </authorList>
    </citation>
    <scope>NUCLEOTIDE SEQUENCE</scope>
    <source>
        <strain evidence="1">Rsan-2018</strain>
    </source>
</reference>
<keyword evidence="2" id="KW-1185">Reference proteome</keyword>
<sequence length="207" mass="23297">MGTSNSDCQSCRSLLSFRDLKECGRSCRPGVPSGATYYCGFRVTQVVSVATIRCSRYLAHTDSWLVSLDDDTDVMEAYLENGVANAGHLPSPEPGTRVLATGVLRWTRAGFRLSLSAIRCLTDLNEEIRLRRAQVAAYRHCLLAAKERWAREAARVMLSSVLWYGNRHSFEITEPHVKLAIEAALTDARPDEYRTWYDEYMSQNHSG</sequence>